<reference evidence="1 2" key="1">
    <citation type="journal article" date="2017" name="Curr. Biol.">
        <title>The Evolution of Venom by Co-option of Single-Copy Genes.</title>
        <authorList>
            <person name="Martinson E.O."/>
            <person name="Mrinalini"/>
            <person name="Kelkar Y.D."/>
            <person name="Chang C.H."/>
            <person name="Werren J.H."/>
        </authorList>
    </citation>
    <scope>NUCLEOTIDE SEQUENCE [LARGE SCALE GENOMIC DNA]</scope>
    <source>
        <strain evidence="1 2">Alberta</strain>
        <tissue evidence="1">Whole body</tissue>
    </source>
</reference>
<gene>
    <name evidence="1" type="ORF">TSAR_012348</name>
</gene>
<protein>
    <submittedName>
        <fullName evidence="1">Uncharacterized protein</fullName>
    </submittedName>
</protein>
<dbReference type="AlphaFoldDB" id="A0A232F3X8"/>
<dbReference type="Proteomes" id="UP000215335">
    <property type="component" value="Unassembled WGS sequence"/>
</dbReference>
<sequence length="84" mass="9727">MTRPGHQVIKFLDALINRMQKTALRSNLLFKKSTVKPFSVLYFLDNRDSDRGDGIRIFIKCESCPRNSTGDKRRRLDNGKKLTV</sequence>
<keyword evidence="2" id="KW-1185">Reference proteome</keyword>
<dbReference type="EMBL" id="NNAY01001001">
    <property type="protein sequence ID" value="OXU25536.1"/>
    <property type="molecule type" value="Genomic_DNA"/>
</dbReference>
<accession>A0A232F3X8</accession>
<evidence type="ECO:0000313" key="1">
    <source>
        <dbReference type="EMBL" id="OXU25536.1"/>
    </source>
</evidence>
<proteinExistence type="predicted"/>
<organism evidence="1 2">
    <name type="scientific">Trichomalopsis sarcophagae</name>
    <dbReference type="NCBI Taxonomy" id="543379"/>
    <lineage>
        <taxon>Eukaryota</taxon>
        <taxon>Metazoa</taxon>
        <taxon>Ecdysozoa</taxon>
        <taxon>Arthropoda</taxon>
        <taxon>Hexapoda</taxon>
        <taxon>Insecta</taxon>
        <taxon>Pterygota</taxon>
        <taxon>Neoptera</taxon>
        <taxon>Endopterygota</taxon>
        <taxon>Hymenoptera</taxon>
        <taxon>Apocrita</taxon>
        <taxon>Proctotrupomorpha</taxon>
        <taxon>Chalcidoidea</taxon>
        <taxon>Pteromalidae</taxon>
        <taxon>Pteromalinae</taxon>
        <taxon>Trichomalopsis</taxon>
    </lineage>
</organism>
<evidence type="ECO:0000313" key="2">
    <source>
        <dbReference type="Proteomes" id="UP000215335"/>
    </source>
</evidence>
<comment type="caution">
    <text evidence="1">The sequence shown here is derived from an EMBL/GenBank/DDBJ whole genome shotgun (WGS) entry which is preliminary data.</text>
</comment>
<name>A0A232F3X8_9HYME</name>